<dbReference type="Proteomes" id="UP001169066">
    <property type="component" value="Unassembled WGS sequence"/>
</dbReference>
<dbReference type="InterPro" id="IPR006656">
    <property type="entry name" value="Mopterin_OxRdtase"/>
</dbReference>
<organism evidence="12 13">
    <name type="scientific">Sulfurovum xiamenensis</name>
    <dbReference type="NCBI Taxonomy" id="3019066"/>
    <lineage>
        <taxon>Bacteria</taxon>
        <taxon>Pseudomonadati</taxon>
        <taxon>Campylobacterota</taxon>
        <taxon>Epsilonproteobacteria</taxon>
        <taxon>Campylobacterales</taxon>
        <taxon>Sulfurovaceae</taxon>
        <taxon>Sulfurovum</taxon>
    </lineage>
</organism>
<dbReference type="Gene3D" id="3.40.50.740">
    <property type="match status" value="1"/>
</dbReference>
<dbReference type="EMBL" id="JAQIBC010000001">
    <property type="protein sequence ID" value="MDM5262674.1"/>
    <property type="molecule type" value="Genomic_DNA"/>
</dbReference>
<evidence type="ECO:0000259" key="11">
    <source>
        <dbReference type="SMART" id="SM00926"/>
    </source>
</evidence>
<dbReference type="InterPro" id="IPR009010">
    <property type="entry name" value="Asp_de-COase-like_dom_sf"/>
</dbReference>
<keyword evidence="6" id="KW-0479">Metal-binding</keyword>
<evidence type="ECO:0000256" key="7">
    <source>
        <dbReference type="ARBA" id="ARBA00023002"/>
    </source>
</evidence>
<dbReference type="SMART" id="SM00926">
    <property type="entry name" value="Molybdop_Fe4S4"/>
    <property type="match status" value="1"/>
</dbReference>
<dbReference type="InterPro" id="IPR050123">
    <property type="entry name" value="Prok_molybdopt-oxidoreductase"/>
</dbReference>
<dbReference type="Pfam" id="PF00384">
    <property type="entry name" value="Molybdopterin"/>
    <property type="match status" value="1"/>
</dbReference>
<dbReference type="Pfam" id="PF04879">
    <property type="entry name" value="Molybdop_Fe4S4"/>
    <property type="match status" value="1"/>
</dbReference>
<comment type="similarity">
    <text evidence="3">Belongs to the prokaryotic molybdopterin-containing oxidoreductase family. NasA/NapA/NarB subfamily.</text>
</comment>
<keyword evidence="8" id="KW-0408">Iron</keyword>
<comment type="caution">
    <text evidence="12">The sequence shown here is derived from an EMBL/GenBank/DDBJ whole genome shotgun (WGS) entry which is preliminary data.</text>
</comment>
<keyword evidence="5" id="KW-0500">Molybdenum</keyword>
<keyword evidence="7" id="KW-0560">Oxidoreductase</keyword>
<evidence type="ECO:0000256" key="9">
    <source>
        <dbReference type="ARBA" id="ARBA00023014"/>
    </source>
</evidence>
<dbReference type="InterPro" id="IPR006963">
    <property type="entry name" value="Mopterin_OxRdtase_4Fe-4S_dom"/>
</dbReference>
<dbReference type="RefSeq" id="WP_289400869.1">
    <property type="nucleotide sequence ID" value="NZ_JAQIBC010000001.1"/>
</dbReference>
<dbReference type="Gene3D" id="2.20.25.90">
    <property type="entry name" value="ADC-like domains"/>
    <property type="match status" value="1"/>
</dbReference>
<evidence type="ECO:0000256" key="2">
    <source>
        <dbReference type="ARBA" id="ARBA00001966"/>
    </source>
</evidence>
<evidence type="ECO:0000256" key="1">
    <source>
        <dbReference type="ARBA" id="ARBA00001942"/>
    </source>
</evidence>
<evidence type="ECO:0000256" key="4">
    <source>
        <dbReference type="ARBA" id="ARBA00022485"/>
    </source>
</evidence>
<dbReference type="PANTHER" id="PTHR43105:SF9">
    <property type="entry name" value="NADPH-FE(3+) OXIDOREDUCTASE SUBUNIT ALPHA"/>
    <property type="match status" value="1"/>
</dbReference>
<dbReference type="Gene3D" id="3.40.228.10">
    <property type="entry name" value="Dimethylsulfoxide Reductase, domain 2"/>
    <property type="match status" value="1"/>
</dbReference>
<evidence type="ECO:0000256" key="10">
    <source>
        <dbReference type="ARBA" id="ARBA00023063"/>
    </source>
</evidence>
<dbReference type="InterPro" id="IPR041957">
    <property type="entry name" value="CT_Nitrate-R-NapA-like"/>
</dbReference>
<gene>
    <name evidence="12" type="ORF">PF327_00470</name>
</gene>
<evidence type="ECO:0000313" key="12">
    <source>
        <dbReference type="EMBL" id="MDM5262674.1"/>
    </source>
</evidence>
<proteinExistence type="inferred from homology"/>
<keyword evidence="4" id="KW-0004">4Fe-4S</keyword>
<sequence length="671" mass="76285">MSQTVCAYCGVGCKFELINHKLKGVKDYPSNQGMSCAKGISQSQTIHTNRLLEVHYRDSIEESFRPSTYEDSFQLIAEKIKQSTHPDKIGFYLSGQMLNEDYYVANKLAKGFVGTANCDTNSRTCMASAVVGYKKSFGMDYVPVRMEEIEHCHLMILIGANTAEAHVVLHNKIKKAQKKGLKVVVIDPRFTLTAQSADLYLPLKVGTDIDLLNLLAIKLIKEDQLDHDFIKEHSNYFNSYKEKLLALDEKVLLKSTQLSEEIFEAFYRLFKQSKNIITAWTMGINQSVQGVDKNLAINNLHILTGQINKKGSGPLSLTGQPNAMGGREVGGLSTTLAVHLDYSEENCQKVADFWKSDKIPKKNGLTAFEMIEKADQNGLDILIICHTDPVYHLPHRRFVEEAFKKIPLVIEINAYQGSETSKFAHILIPAVPFGEKEGTQTNLDRTLTRVVAFETKHGLLQDWEVFAQIGKHLGHEKAFDFRSSKEVFEEYQEMTKLSYRKHLDIYKAQYDDLEHTPFIWGETLYDQNHFLTPDRKANLFFIENQNLSEQPSQAYPFILLTGRTRDQWHTGSKTGYAENLLKYKALEFVEMNQKDAAAFQLNEGEIVKIVSSRGELKAKVVFADINPKTIFIPISHRDINYLTDDTLDPLSKEPDYNHSAVRIEKIESMIL</sequence>
<dbReference type="PANTHER" id="PTHR43105">
    <property type="entry name" value="RESPIRATORY NITRATE REDUCTASE"/>
    <property type="match status" value="1"/>
</dbReference>
<evidence type="ECO:0000256" key="5">
    <source>
        <dbReference type="ARBA" id="ARBA00022505"/>
    </source>
</evidence>
<keyword evidence="9" id="KW-0411">Iron-sulfur</keyword>
<dbReference type="Pfam" id="PF01568">
    <property type="entry name" value="Molydop_binding"/>
    <property type="match status" value="1"/>
</dbReference>
<evidence type="ECO:0000256" key="6">
    <source>
        <dbReference type="ARBA" id="ARBA00022723"/>
    </source>
</evidence>
<comment type="cofactor">
    <cofactor evidence="1">
        <name>Mo-bis(molybdopterin guanine dinucleotide)</name>
        <dbReference type="ChEBI" id="CHEBI:60539"/>
    </cofactor>
</comment>
<reference evidence="12" key="1">
    <citation type="submission" date="2023-01" db="EMBL/GenBank/DDBJ databases">
        <title>Sulfurovum sp. XTW-4 genome assembly.</title>
        <authorList>
            <person name="Wang J."/>
        </authorList>
    </citation>
    <scope>NUCLEOTIDE SEQUENCE</scope>
    <source>
        <strain evidence="12">XTW-4</strain>
    </source>
</reference>
<accession>A0ABT7QNL9</accession>
<dbReference type="Gene3D" id="2.40.40.20">
    <property type="match status" value="1"/>
</dbReference>
<comment type="cofactor">
    <cofactor evidence="2">
        <name>[4Fe-4S] cluster</name>
        <dbReference type="ChEBI" id="CHEBI:49883"/>
    </cofactor>
</comment>
<feature type="domain" description="4Fe-4S Mo/W bis-MGD-type" evidence="11">
    <location>
        <begin position="1"/>
        <end position="48"/>
    </location>
</feature>
<evidence type="ECO:0000313" key="13">
    <source>
        <dbReference type="Proteomes" id="UP001169066"/>
    </source>
</evidence>
<evidence type="ECO:0000256" key="8">
    <source>
        <dbReference type="ARBA" id="ARBA00023004"/>
    </source>
</evidence>
<keyword evidence="10" id="KW-0534">Nitrate assimilation</keyword>
<dbReference type="SUPFAM" id="SSF50692">
    <property type="entry name" value="ADC-like"/>
    <property type="match status" value="1"/>
</dbReference>
<dbReference type="InterPro" id="IPR006657">
    <property type="entry name" value="MoPterin_dinucl-bd_dom"/>
</dbReference>
<name>A0ABT7QNL9_9BACT</name>
<evidence type="ECO:0000256" key="3">
    <source>
        <dbReference type="ARBA" id="ARBA00008747"/>
    </source>
</evidence>
<protein>
    <submittedName>
        <fullName evidence="12">Molybdopterin-dependent oxidoreductase</fullName>
    </submittedName>
</protein>
<dbReference type="CDD" id="cd02791">
    <property type="entry name" value="MopB_CT_Nitrate-R-NapA-like"/>
    <property type="match status" value="1"/>
</dbReference>
<keyword evidence="13" id="KW-1185">Reference proteome</keyword>
<dbReference type="SUPFAM" id="SSF53706">
    <property type="entry name" value="Formate dehydrogenase/DMSO reductase, domains 1-3"/>
    <property type="match status" value="1"/>
</dbReference>